<feature type="compositionally biased region" description="Gly residues" evidence="1">
    <location>
        <begin position="306"/>
        <end position="317"/>
    </location>
</feature>
<proteinExistence type="predicted"/>
<evidence type="ECO:0000313" key="3">
    <source>
        <dbReference type="EMBL" id="ROT46922.1"/>
    </source>
</evidence>
<dbReference type="InterPro" id="IPR045361">
    <property type="entry name" value="CIS_tube_prot_N"/>
</dbReference>
<dbReference type="RefSeq" id="WP_123663550.1">
    <property type="nucleotide sequence ID" value="NZ_RARA01000027.1"/>
</dbReference>
<dbReference type="AlphaFoldDB" id="A0A3N2QBH4"/>
<name>A0A3N2QBH4_9BACT</name>
<sequence>MSNVSKLAIKACRDNKFSSFTGEFVTSINPENLIIKSGVAYHIPQGMAGSSLLKYCGTPPKLLSFSLLFDNTGIIPGSNTIHVIEQVKQLQAITYNVAGTHSAPSYIRVIWGQIDFKGRLVELDIVYSMFQVDGTLVRAEANIAVLEEIVPSGQGKSNAGIDSKYTKAAGVSATSNKRVGKHSMSSENAFTETPNGMHGAYSGAPPGAYDGAPDNIYKGSDDAGRGMYDSGVGAGTNGDVPVSNNVNTYDAGDGLTGTGEIAGTGTGAGEIAGIGTGEIAGAGTGGVVGAGGVAGNGPGGSGGGVGGGGYGTGGRSGKAGKTKGGKHGASNRSSKIGKTSGDHTVGSGSGRLDSLRKINVDVNGISGVANKVKDQFSWYTRLKMIAKKVAPKAYNAAKNLVK</sequence>
<dbReference type="Pfam" id="PF19266">
    <property type="entry name" value="CIS_tube"/>
    <property type="match status" value="1"/>
</dbReference>
<comment type="caution">
    <text evidence="3">The sequence shown here is derived from an EMBL/GenBank/DDBJ whole genome shotgun (WGS) entry which is preliminary data.</text>
</comment>
<evidence type="ECO:0000256" key="1">
    <source>
        <dbReference type="SAM" id="MobiDB-lite"/>
    </source>
</evidence>
<organism evidence="3 5">
    <name type="scientific">Candidatus Cardinium hertigii</name>
    <dbReference type="NCBI Taxonomy" id="247481"/>
    <lineage>
        <taxon>Bacteria</taxon>
        <taxon>Pseudomonadati</taxon>
        <taxon>Bacteroidota</taxon>
        <taxon>Cytophagia</taxon>
        <taxon>Cytophagales</taxon>
        <taxon>Amoebophilaceae</taxon>
        <taxon>Candidatus Cardinium</taxon>
    </lineage>
</organism>
<dbReference type="EMBL" id="RARA01000027">
    <property type="protein sequence ID" value="ROT46927.1"/>
    <property type="molecule type" value="Genomic_DNA"/>
</dbReference>
<accession>A0A3N2QBH4</accession>
<evidence type="ECO:0000313" key="5">
    <source>
        <dbReference type="Proteomes" id="UP000270927"/>
    </source>
</evidence>
<feature type="domain" description="Contractile injection system tube protein N-terminal" evidence="2">
    <location>
        <begin position="4"/>
        <end position="150"/>
    </location>
</feature>
<gene>
    <name evidence="3" type="ORF">EDM02_05080</name>
    <name evidence="4" type="ORF">EDM02_05105</name>
</gene>
<protein>
    <recommendedName>
        <fullName evidence="2">Contractile injection system tube protein N-terminal domain-containing protein</fullName>
    </recommendedName>
</protein>
<keyword evidence="5" id="KW-1185">Reference proteome</keyword>
<evidence type="ECO:0000313" key="4">
    <source>
        <dbReference type="EMBL" id="ROT46927.1"/>
    </source>
</evidence>
<dbReference type="OrthoDB" id="9815939at2"/>
<reference evidence="3 5" key="1">
    <citation type="submission" date="2018-09" db="EMBL/GenBank/DDBJ databases">
        <title>Comparative Genomics of Wolbachia-Cardinium Dual Endosymbiosis in a Plant-Parasitic Nematode.</title>
        <authorList>
            <person name="Brown A.M.V."/>
            <person name="Wasala S.K."/>
            <person name="Howe D.K."/>
            <person name="Peetz A.B."/>
            <person name="Zasada I.A."/>
            <person name="Denver D.R."/>
        </authorList>
    </citation>
    <scope>NUCLEOTIDE SEQUENCE [LARGE SCALE GENOMIC DNA]</scope>
    <source>
        <strain evidence="3 5">Pp_1</strain>
    </source>
</reference>
<dbReference type="EMBL" id="RARA01000027">
    <property type="protein sequence ID" value="ROT46922.1"/>
    <property type="molecule type" value="Genomic_DNA"/>
</dbReference>
<feature type="region of interest" description="Disordered" evidence="1">
    <location>
        <begin position="306"/>
        <end position="352"/>
    </location>
</feature>
<evidence type="ECO:0000259" key="2">
    <source>
        <dbReference type="Pfam" id="PF19266"/>
    </source>
</evidence>
<dbReference type="Proteomes" id="UP000270927">
    <property type="component" value="Unassembled WGS sequence"/>
</dbReference>